<proteinExistence type="predicted"/>
<evidence type="ECO:0000313" key="2">
    <source>
        <dbReference type="Proteomes" id="UP000658733"/>
    </source>
</evidence>
<accession>A0A843AFY7</accession>
<dbReference type="EMBL" id="JADIIN010000043">
    <property type="protein sequence ID" value="MBF4468813.1"/>
    <property type="molecule type" value="Genomic_DNA"/>
</dbReference>
<reference evidence="1" key="1">
    <citation type="submission" date="2020-10" db="EMBL/GenBank/DDBJ databases">
        <title>Dehalococcoides mccartyi of a TCE/Cr reducing biochatode.</title>
        <authorList>
            <person name="Matturro B."/>
        </authorList>
    </citation>
    <scope>NUCLEOTIDE SEQUENCE</scope>
    <source>
        <strain evidence="1">Bin4</strain>
    </source>
</reference>
<evidence type="ECO:0000313" key="1">
    <source>
        <dbReference type="EMBL" id="MBF4468813.1"/>
    </source>
</evidence>
<comment type="caution">
    <text evidence="1">The sequence shown here is derived from an EMBL/GenBank/DDBJ whole genome shotgun (WGS) entry which is preliminary data.</text>
</comment>
<sequence length="105" mass="12577">MRFLDRHEKKEENIGEEMAKKALNEFNKSAIERLNKKKQTKNSITLQDITDGKLQDCYDDSKEFGYDDFVEVKKEIVRRFLNGSSLFREYIEDILKDDYIKEDED</sequence>
<dbReference type="RefSeq" id="WP_278522862.1">
    <property type="nucleotide sequence ID" value="NZ_JADIIN010000043.1"/>
</dbReference>
<name>A0A843AFY7_METAZ</name>
<dbReference type="AlphaFoldDB" id="A0A843AFY7"/>
<dbReference type="Proteomes" id="UP000658733">
    <property type="component" value="Unassembled WGS sequence"/>
</dbReference>
<protein>
    <submittedName>
        <fullName evidence="1">Uncharacterized protein</fullName>
    </submittedName>
</protein>
<organism evidence="1 2">
    <name type="scientific">Methanobrevibacter arboriphilus</name>
    <dbReference type="NCBI Taxonomy" id="39441"/>
    <lineage>
        <taxon>Archaea</taxon>
        <taxon>Methanobacteriati</taxon>
        <taxon>Methanobacteriota</taxon>
        <taxon>Methanomada group</taxon>
        <taxon>Methanobacteria</taxon>
        <taxon>Methanobacteriales</taxon>
        <taxon>Methanobacteriaceae</taxon>
        <taxon>Methanobrevibacter</taxon>
    </lineage>
</organism>
<gene>
    <name evidence="1" type="ORF">ISP01_05345</name>
</gene>